<reference evidence="3" key="1">
    <citation type="submission" date="2020-07" db="EMBL/GenBank/DDBJ databases">
        <title>The High-quality genome of the commercially important snow crab, Chionoecetes opilio.</title>
        <authorList>
            <person name="Jeong J.-H."/>
            <person name="Ryu S."/>
        </authorList>
    </citation>
    <scope>NUCLEOTIDE SEQUENCE</scope>
    <source>
        <strain evidence="3">MADBK_172401_WGS</strain>
        <tissue evidence="3">Digestive gland</tissue>
    </source>
</reference>
<dbReference type="Proteomes" id="UP000770661">
    <property type="component" value="Unassembled WGS sequence"/>
</dbReference>
<proteinExistence type="predicted"/>
<evidence type="ECO:0000259" key="2">
    <source>
        <dbReference type="PROSITE" id="PS50158"/>
    </source>
</evidence>
<feature type="domain" description="CCHC-type" evidence="2">
    <location>
        <begin position="32"/>
        <end position="47"/>
    </location>
</feature>
<dbReference type="PANTHER" id="PTHR37984">
    <property type="entry name" value="PROTEIN CBG26694"/>
    <property type="match status" value="1"/>
</dbReference>
<keyword evidence="1" id="KW-0862">Zinc</keyword>
<dbReference type="SMART" id="SM00343">
    <property type="entry name" value="ZnF_C2HC"/>
    <property type="match status" value="1"/>
</dbReference>
<dbReference type="OrthoDB" id="10057083at2759"/>
<dbReference type="Pfam" id="PF00098">
    <property type="entry name" value="zf-CCHC"/>
    <property type="match status" value="1"/>
</dbReference>
<dbReference type="InterPro" id="IPR001878">
    <property type="entry name" value="Znf_CCHC"/>
</dbReference>
<keyword evidence="4" id="KW-1185">Reference proteome</keyword>
<keyword evidence="1" id="KW-0479">Metal-binding</keyword>
<protein>
    <recommendedName>
        <fullName evidence="2">CCHC-type domain-containing protein</fullName>
    </recommendedName>
</protein>
<comment type="caution">
    <text evidence="3">The sequence shown here is derived from an EMBL/GenBank/DDBJ whole genome shotgun (WGS) entry which is preliminary data.</text>
</comment>
<evidence type="ECO:0000313" key="4">
    <source>
        <dbReference type="Proteomes" id="UP000770661"/>
    </source>
</evidence>
<name>A0A8J5CLV6_CHIOP</name>
<dbReference type="AlphaFoldDB" id="A0A8J5CLV6"/>
<dbReference type="PANTHER" id="PTHR37984:SF5">
    <property type="entry name" value="PROTEIN NYNRIN-LIKE"/>
    <property type="match status" value="1"/>
</dbReference>
<dbReference type="GO" id="GO:0003676">
    <property type="term" value="F:nucleic acid binding"/>
    <property type="evidence" value="ECO:0007669"/>
    <property type="project" value="InterPro"/>
</dbReference>
<dbReference type="PROSITE" id="PS50158">
    <property type="entry name" value="ZF_CCHC"/>
    <property type="match status" value="1"/>
</dbReference>
<evidence type="ECO:0000313" key="3">
    <source>
        <dbReference type="EMBL" id="KAG0725268.1"/>
    </source>
</evidence>
<dbReference type="GO" id="GO:0008270">
    <property type="term" value="F:zinc ion binding"/>
    <property type="evidence" value="ECO:0007669"/>
    <property type="project" value="UniProtKB-KW"/>
</dbReference>
<evidence type="ECO:0000256" key="1">
    <source>
        <dbReference type="PROSITE-ProRule" id="PRU00047"/>
    </source>
</evidence>
<organism evidence="3 4">
    <name type="scientific">Chionoecetes opilio</name>
    <name type="common">Atlantic snow crab</name>
    <name type="synonym">Cancer opilio</name>
    <dbReference type="NCBI Taxonomy" id="41210"/>
    <lineage>
        <taxon>Eukaryota</taxon>
        <taxon>Metazoa</taxon>
        <taxon>Ecdysozoa</taxon>
        <taxon>Arthropoda</taxon>
        <taxon>Crustacea</taxon>
        <taxon>Multicrustacea</taxon>
        <taxon>Malacostraca</taxon>
        <taxon>Eumalacostraca</taxon>
        <taxon>Eucarida</taxon>
        <taxon>Decapoda</taxon>
        <taxon>Pleocyemata</taxon>
        <taxon>Brachyura</taxon>
        <taxon>Eubrachyura</taxon>
        <taxon>Majoidea</taxon>
        <taxon>Majidae</taxon>
        <taxon>Chionoecetes</taxon>
    </lineage>
</organism>
<keyword evidence="1" id="KW-0863">Zinc-finger</keyword>
<sequence length="335" mass="35542">MASNDKRPAKCCRNCGRTCGGEKKCPALFVTCHNCGKTGHFRRVCRSQTREAPPGGTRSTSGGVTVGGSGGLSASLRVGVSCSDSPGALEVLAVADTGAQVCVAECHLTDALGLSPKTLQRPTANISRLAGARINVLGSKTCGFTLGHVSAKAVLHFADGVCKDLSLVPPNFPIMLPTVGGVTEEDTPEPPARPTVSPYHLTEENVHRLEKWFLGHFGRTAFAVDCSPLPEMSGPPHHIHLRSDAQPYAVHAPATIPHHFYDEVRRQLDEDVRRGIIEPVPEECDLRGLSTGLRGLSAESGPPLQHHGIPDAGFVGIWNVRRVTPSPTSDPGSAW</sequence>
<gene>
    <name evidence="3" type="ORF">GWK47_038944</name>
</gene>
<dbReference type="EMBL" id="JACEEZ010005771">
    <property type="protein sequence ID" value="KAG0725268.1"/>
    <property type="molecule type" value="Genomic_DNA"/>
</dbReference>
<accession>A0A8J5CLV6</accession>
<dbReference type="InterPro" id="IPR050951">
    <property type="entry name" value="Retrovirus_Pol_polyprotein"/>
</dbReference>